<reference evidence="3 4" key="1">
    <citation type="submission" date="2020-02" db="EMBL/GenBank/DDBJ databases">
        <title>Genome assembly of a novel Clostridium senegalense strain.</title>
        <authorList>
            <person name="Gupta T.B."/>
            <person name="Jauregui R."/>
            <person name="Maclean P."/>
            <person name="Nawarathana A."/>
            <person name="Brightwell G."/>
        </authorList>
    </citation>
    <scope>NUCLEOTIDE SEQUENCE [LARGE SCALE GENOMIC DNA]</scope>
    <source>
        <strain evidence="3 4">AGRFS4</strain>
    </source>
</reference>
<evidence type="ECO:0000259" key="1">
    <source>
        <dbReference type="Pfam" id="PF01548"/>
    </source>
</evidence>
<dbReference type="Pfam" id="PF01548">
    <property type="entry name" value="DEDD_Tnp_IS110"/>
    <property type="match status" value="1"/>
</dbReference>
<protein>
    <submittedName>
        <fullName evidence="3">IS110 family transposase</fullName>
    </submittedName>
</protein>
<dbReference type="RefSeq" id="WP_061997132.1">
    <property type="nucleotide sequence ID" value="NZ_JAAGPU010000072.1"/>
</dbReference>
<feature type="domain" description="Transposase IS110-like N-terminal" evidence="1">
    <location>
        <begin position="21"/>
        <end position="182"/>
    </location>
</feature>
<dbReference type="GO" id="GO:0004803">
    <property type="term" value="F:transposase activity"/>
    <property type="evidence" value="ECO:0007669"/>
    <property type="project" value="InterPro"/>
</dbReference>
<name>A0A6M0H7F9_9CLOT</name>
<proteinExistence type="predicted"/>
<evidence type="ECO:0000313" key="4">
    <source>
        <dbReference type="Proteomes" id="UP000481872"/>
    </source>
</evidence>
<keyword evidence="4" id="KW-1185">Reference proteome</keyword>
<dbReference type="PANTHER" id="PTHR33055:SF13">
    <property type="entry name" value="TRANSPOSASE"/>
    <property type="match status" value="1"/>
</dbReference>
<dbReference type="InterPro" id="IPR002525">
    <property type="entry name" value="Transp_IS110-like_N"/>
</dbReference>
<comment type="caution">
    <text evidence="3">The sequence shown here is derived from an EMBL/GenBank/DDBJ whole genome shotgun (WGS) entry which is preliminary data.</text>
</comment>
<dbReference type="GO" id="GO:0006313">
    <property type="term" value="P:DNA transposition"/>
    <property type="evidence" value="ECO:0007669"/>
    <property type="project" value="InterPro"/>
</dbReference>
<dbReference type="AlphaFoldDB" id="A0A6M0H7F9"/>
<dbReference type="PANTHER" id="PTHR33055">
    <property type="entry name" value="TRANSPOSASE FOR INSERTION SEQUENCE ELEMENT IS1111A"/>
    <property type="match status" value="1"/>
</dbReference>
<evidence type="ECO:0000259" key="2">
    <source>
        <dbReference type="Pfam" id="PF02371"/>
    </source>
</evidence>
<dbReference type="Proteomes" id="UP000481872">
    <property type="component" value="Unassembled WGS sequence"/>
</dbReference>
<evidence type="ECO:0000313" key="3">
    <source>
        <dbReference type="EMBL" id="NEU06666.1"/>
    </source>
</evidence>
<sequence length="425" mass="48521">MHNNCNSKMRKSKIDNSYLIVGIDIGKINQYARITDSEGNEIGKKIVFQRDIFGLNQLIMRINTLKLQYKKTKVLVAMEPTGIYWKNVYEGLKSLDSSLECVLVDVKDVINVRSLFFGTVKSDIVDSLAIAKTATLKGFNKRLELNEREQNIKDLNTAREDLLSKILSIKNILTSILDEVFPEYNKLFKDYFKKSSMVFLDTIFCPQDIINTDLQSLYNKIKSKSKTCISLSKLAKIKAVASESIGIKPTIGKKFHFRTNFELLQSLLHSIEEIDNEIYELMLEDDMAGRMMDIKGISAISTANLLSQIGSFDKFNSPKQLISYCGLNLRVNESGKHKGKTTISKRGNSMIRAYLFRVMLPLIKNNDEFKRLHNHFKTRKDNPLKPMQSMIALSCKLLRVLFGMAKNNQAYIPEVAFQCNYVEVA</sequence>
<feature type="domain" description="Transposase IS116/IS110/IS902 C-terminal" evidence="2">
    <location>
        <begin position="290"/>
        <end position="373"/>
    </location>
</feature>
<dbReference type="NCBIfam" id="NF033542">
    <property type="entry name" value="transpos_IS110"/>
    <property type="match status" value="1"/>
</dbReference>
<gene>
    <name evidence="3" type="ORF">G3M99_18005</name>
</gene>
<accession>A0A6M0H7F9</accession>
<dbReference type="InterPro" id="IPR003346">
    <property type="entry name" value="Transposase_20"/>
</dbReference>
<dbReference type="EMBL" id="JAAGPU010000072">
    <property type="protein sequence ID" value="NEU06666.1"/>
    <property type="molecule type" value="Genomic_DNA"/>
</dbReference>
<organism evidence="3 4">
    <name type="scientific">Clostridium senegalense</name>
    <dbReference type="NCBI Taxonomy" id="1465809"/>
    <lineage>
        <taxon>Bacteria</taxon>
        <taxon>Bacillati</taxon>
        <taxon>Bacillota</taxon>
        <taxon>Clostridia</taxon>
        <taxon>Eubacteriales</taxon>
        <taxon>Clostridiaceae</taxon>
        <taxon>Clostridium</taxon>
    </lineage>
</organism>
<dbReference type="InterPro" id="IPR047650">
    <property type="entry name" value="Transpos_IS110"/>
</dbReference>
<dbReference type="Pfam" id="PF02371">
    <property type="entry name" value="Transposase_20"/>
    <property type="match status" value="1"/>
</dbReference>
<dbReference type="GO" id="GO:0003677">
    <property type="term" value="F:DNA binding"/>
    <property type="evidence" value="ECO:0007669"/>
    <property type="project" value="InterPro"/>
</dbReference>